<dbReference type="Proteomes" id="UP000031443">
    <property type="component" value="Unassembled WGS sequence"/>
</dbReference>
<evidence type="ECO:0000256" key="1">
    <source>
        <dbReference type="ARBA" id="ARBA00022670"/>
    </source>
</evidence>
<name>M7BQE0_CHEMY</name>
<dbReference type="PANTHER" id="PTHR24271:SF23">
    <property type="entry name" value="CHYMASE 2, MAST CELL-RELATED"/>
    <property type="match status" value="1"/>
</dbReference>
<keyword evidence="6" id="KW-1185">Reference proteome</keyword>
<dbReference type="STRING" id="8469.M7BQE0"/>
<evidence type="ECO:0000259" key="4">
    <source>
        <dbReference type="Pfam" id="PF00089"/>
    </source>
</evidence>
<keyword evidence="2" id="KW-0378">Hydrolase</keyword>
<dbReference type="InterPro" id="IPR043504">
    <property type="entry name" value="Peptidase_S1_PA_chymotrypsin"/>
</dbReference>
<keyword evidence="1 5" id="KW-0645">Protease</keyword>
<proteinExistence type="predicted"/>
<dbReference type="AlphaFoldDB" id="M7BQE0"/>
<evidence type="ECO:0000313" key="6">
    <source>
        <dbReference type="Proteomes" id="UP000031443"/>
    </source>
</evidence>
<evidence type="ECO:0000256" key="3">
    <source>
        <dbReference type="ARBA" id="ARBA00023157"/>
    </source>
</evidence>
<sequence>MWEDVVVTVALCNCNLGTITVLLGAHNVEIGELGRQEVWVHHRILHPEFNETDEKDLMLLQLRDEANLTPTVGTIPLPR</sequence>
<dbReference type="GO" id="GO:0004252">
    <property type="term" value="F:serine-type endopeptidase activity"/>
    <property type="evidence" value="ECO:0007669"/>
    <property type="project" value="InterPro"/>
</dbReference>
<dbReference type="EMBL" id="KB520918">
    <property type="protein sequence ID" value="EMP37925.1"/>
    <property type="molecule type" value="Genomic_DNA"/>
</dbReference>
<organism evidence="5 6">
    <name type="scientific">Chelonia mydas</name>
    <name type="common">Green sea-turtle</name>
    <name type="synonym">Chelonia agassizi</name>
    <dbReference type="NCBI Taxonomy" id="8469"/>
    <lineage>
        <taxon>Eukaryota</taxon>
        <taxon>Metazoa</taxon>
        <taxon>Chordata</taxon>
        <taxon>Craniata</taxon>
        <taxon>Vertebrata</taxon>
        <taxon>Euteleostomi</taxon>
        <taxon>Archelosauria</taxon>
        <taxon>Testudinata</taxon>
        <taxon>Testudines</taxon>
        <taxon>Cryptodira</taxon>
        <taxon>Durocryptodira</taxon>
        <taxon>Americhelydia</taxon>
        <taxon>Chelonioidea</taxon>
        <taxon>Cheloniidae</taxon>
        <taxon>Chelonia</taxon>
    </lineage>
</organism>
<evidence type="ECO:0000256" key="2">
    <source>
        <dbReference type="ARBA" id="ARBA00022801"/>
    </source>
</evidence>
<dbReference type="PANTHER" id="PTHR24271">
    <property type="entry name" value="KALLIKREIN-RELATED"/>
    <property type="match status" value="1"/>
</dbReference>
<dbReference type="Pfam" id="PF00089">
    <property type="entry name" value="Trypsin"/>
    <property type="match status" value="1"/>
</dbReference>
<dbReference type="GO" id="GO:0005737">
    <property type="term" value="C:cytoplasm"/>
    <property type="evidence" value="ECO:0007669"/>
    <property type="project" value="TreeGrafter"/>
</dbReference>
<gene>
    <name evidence="5" type="ORF">UY3_04874</name>
</gene>
<dbReference type="GO" id="GO:0006508">
    <property type="term" value="P:proteolysis"/>
    <property type="evidence" value="ECO:0007669"/>
    <property type="project" value="UniProtKB-KW"/>
</dbReference>
<dbReference type="InterPro" id="IPR001254">
    <property type="entry name" value="Trypsin_dom"/>
</dbReference>
<protein>
    <submittedName>
        <fullName evidence="5">Mast cell protease 4</fullName>
    </submittedName>
</protein>
<feature type="domain" description="Peptidase S1" evidence="4">
    <location>
        <begin position="3"/>
        <end position="79"/>
    </location>
</feature>
<evidence type="ECO:0000313" key="5">
    <source>
        <dbReference type="EMBL" id="EMP37925.1"/>
    </source>
</evidence>
<dbReference type="SUPFAM" id="SSF50494">
    <property type="entry name" value="Trypsin-like serine proteases"/>
    <property type="match status" value="1"/>
</dbReference>
<dbReference type="GO" id="GO:0005615">
    <property type="term" value="C:extracellular space"/>
    <property type="evidence" value="ECO:0007669"/>
    <property type="project" value="TreeGrafter"/>
</dbReference>
<accession>M7BQE0</accession>
<keyword evidence="3" id="KW-1015">Disulfide bond</keyword>
<reference evidence="6" key="1">
    <citation type="journal article" date="2013" name="Nat. Genet.">
        <title>The draft genomes of soft-shell turtle and green sea turtle yield insights into the development and evolution of the turtle-specific body plan.</title>
        <authorList>
            <person name="Wang Z."/>
            <person name="Pascual-Anaya J."/>
            <person name="Zadissa A."/>
            <person name="Li W."/>
            <person name="Niimura Y."/>
            <person name="Huang Z."/>
            <person name="Li C."/>
            <person name="White S."/>
            <person name="Xiong Z."/>
            <person name="Fang D."/>
            <person name="Wang B."/>
            <person name="Ming Y."/>
            <person name="Chen Y."/>
            <person name="Zheng Y."/>
            <person name="Kuraku S."/>
            <person name="Pignatelli M."/>
            <person name="Herrero J."/>
            <person name="Beal K."/>
            <person name="Nozawa M."/>
            <person name="Li Q."/>
            <person name="Wang J."/>
            <person name="Zhang H."/>
            <person name="Yu L."/>
            <person name="Shigenobu S."/>
            <person name="Wang J."/>
            <person name="Liu J."/>
            <person name="Flicek P."/>
            <person name="Searle S."/>
            <person name="Wang J."/>
            <person name="Kuratani S."/>
            <person name="Yin Y."/>
            <person name="Aken B."/>
            <person name="Zhang G."/>
            <person name="Irie N."/>
        </authorList>
    </citation>
    <scope>NUCLEOTIDE SEQUENCE [LARGE SCALE GENOMIC DNA]</scope>
</reference>
<dbReference type="InterPro" id="IPR009003">
    <property type="entry name" value="Peptidase_S1_PA"/>
</dbReference>
<dbReference type="Gene3D" id="2.40.10.10">
    <property type="entry name" value="Trypsin-like serine proteases"/>
    <property type="match status" value="1"/>
</dbReference>